<evidence type="ECO:0000313" key="1">
    <source>
        <dbReference type="EMBL" id="NYG06609.1"/>
    </source>
</evidence>
<organism evidence="1 2">
    <name type="scientific">Pedococcus badiiscoriae</name>
    <dbReference type="NCBI Taxonomy" id="642776"/>
    <lineage>
        <taxon>Bacteria</taxon>
        <taxon>Bacillati</taxon>
        <taxon>Actinomycetota</taxon>
        <taxon>Actinomycetes</taxon>
        <taxon>Micrococcales</taxon>
        <taxon>Intrasporangiaceae</taxon>
        <taxon>Pedococcus</taxon>
    </lineage>
</organism>
<evidence type="ECO:0000313" key="2">
    <source>
        <dbReference type="Proteomes" id="UP000573599"/>
    </source>
</evidence>
<protein>
    <submittedName>
        <fullName evidence="1">Uncharacterized protein</fullName>
    </submittedName>
</protein>
<dbReference type="Proteomes" id="UP000573599">
    <property type="component" value="Unassembled WGS sequence"/>
</dbReference>
<dbReference type="RefSeq" id="WP_179421067.1">
    <property type="nucleotide sequence ID" value="NZ_JACCAB010000001.1"/>
</dbReference>
<name>A0A852WCT7_9MICO</name>
<sequence length="169" mass="18638">MGLKPTRRRSGAPLHDGSEDQTVRQYRYLLRTAPLDALEAAHVEALSALGSLHRETVLRTVQDELVAGAHLHEDDVGPLAHLITLGERRSPGVLTSSIPHPALSGLARAVILSEPAFGLFSGYASWDGIDPEPPVEHDDSEYGERWHAYKEARDHRTPGMNDTFGGRYW</sequence>
<proteinExistence type="predicted"/>
<accession>A0A852WCT7</accession>
<dbReference type="AlphaFoldDB" id="A0A852WCT7"/>
<comment type="caution">
    <text evidence="1">The sequence shown here is derived from an EMBL/GenBank/DDBJ whole genome shotgun (WGS) entry which is preliminary data.</text>
</comment>
<keyword evidence="2" id="KW-1185">Reference proteome</keyword>
<dbReference type="EMBL" id="JACCAB010000001">
    <property type="protein sequence ID" value="NYG06609.1"/>
    <property type="molecule type" value="Genomic_DNA"/>
</dbReference>
<reference evidence="1 2" key="1">
    <citation type="submission" date="2020-07" db="EMBL/GenBank/DDBJ databases">
        <title>Sequencing the genomes of 1000 actinobacteria strains.</title>
        <authorList>
            <person name="Klenk H.-P."/>
        </authorList>
    </citation>
    <scope>NUCLEOTIDE SEQUENCE [LARGE SCALE GENOMIC DNA]</scope>
    <source>
        <strain evidence="1 2">DSM 23987</strain>
    </source>
</reference>
<gene>
    <name evidence="1" type="ORF">BJ986_001096</name>
</gene>